<keyword evidence="3" id="KW-0539">Nucleus</keyword>
<dbReference type="GO" id="GO:0000981">
    <property type="term" value="F:DNA-binding transcription factor activity, RNA polymerase II-specific"/>
    <property type="evidence" value="ECO:0007669"/>
    <property type="project" value="InterPro"/>
</dbReference>
<comment type="subcellular location">
    <subcellularLocation>
        <location evidence="1">Nucleus</location>
    </subcellularLocation>
</comment>
<dbReference type="Gene3D" id="4.10.240.10">
    <property type="entry name" value="Zn(2)-C6 fungal-type DNA-binding domain"/>
    <property type="match status" value="1"/>
</dbReference>
<evidence type="ECO:0000256" key="4">
    <source>
        <dbReference type="SAM" id="MobiDB-lite"/>
    </source>
</evidence>
<dbReference type="GO" id="GO:0003677">
    <property type="term" value="F:DNA binding"/>
    <property type="evidence" value="ECO:0007669"/>
    <property type="project" value="InterPro"/>
</dbReference>
<evidence type="ECO:0000259" key="5">
    <source>
        <dbReference type="PROSITE" id="PS50048"/>
    </source>
</evidence>
<feature type="region of interest" description="Disordered" evidence="4">
    <location>
        <begin position="384"/>
        <end position="410"/>
    </location>
</feature>
<dbReference type="SUPFAM" id="SSF57701">
    <property type="entry name" value="Zn2/Cys6 DNA-binding domain"/>
    <property type="match status" value="1"/>
</dbReference>
<dbReference type="PROSITE" id="PS00463">
    <property type="entry name" value="ZN2_CY6_FUNGAL_1"/>
    <property type="match status" value="1"/>
</dbReference>
<evidence type="ECO:0000256" key="1">
    <source>
        <dbReference type="ARBA" id="ARBA00004123"/>
    </source>
</evidence>
<keyword evidence="2" id="KW-0479">Metal-binding</keyword>
<sequence length="768" mass="85888">MTPPPLTVPMERLHFAGDNIDHGGSGNSTQSHSVGQKRNRLQLSCSSCRHGKLKCDRQQPCSQCVRKGRSSQCTFPMTPWKPAVSLQNRVKHLESLVKDVMTTQGPVAHEAPSNSPAFSDGIVRSPFSQHNQEQTNEQQDPAYGQVLLTQGQVYVGATHWAAIVDDIEEVKGFLEESVEDSDRERSSHYSRYAGGPSTAACCGSSDISLLQLYKSGVIPTFNKNYRQFWLDPEGTPTIFVGLLYAFMLLATLSIVAAGEVHADTRASPREMLRAYKENCVQCLILSDYTKPTRYTLETMMIYGEAEFLMSGDDQVHCYLLMSVAVRLALRTGLHRDSSKIGTNFTPFEAEARRRMWYHIKQLDLLTSFHIGLPGMVQTIESDTLPPRNLQDEDFDEDCTELPPSRPESEMTPMSYALCKGRLSEEAGKIMVVANKLHLPPFDEVMTLDSSLRAAYNKVPPQLRLDESEIDVTDSPSTILKRFTVSVLYEKSRCMLHRKFLLKAREYPEYQYSKQAGLDASKKLIHRQALVHRAASPGGPLPLDQWFLSSFSTHRFLLAAMIIYLNVMSDIKDPYSTHQADIQASLDMLEMSRDNWEAALKLSPEAKRASLVLTGMVEKVYQALGRQRPPKDRLVLSQEKAYARRNTNDVSRLSPIIGLSNSDSPAVDASALPVVSNSATHDRGCEEGKQDFSFSHTTGSNTSSSRLATLPDLDMGVQADPFESILNVPNDFDWEMFDTQVRPQQSAVKDAWPDFNTDLGDGMNEDYIL</sequence>
<dbReference type="SMART" id="SM00906">
    <property type="entry name" value="Fungal_trans"/>
    <property type="match status" value="1"/>
</dbReference>
<dbReference type="InterPro" id="IPR007219">
    <property type="entry name" value="XnlR_reg_dom"/>
</dbReference>
<dbReference type="GO" id="GO:0006351">
    <property type="term" value="P:DNA-templated transcription"/>
    <property type="evidence" value="ECO:0007669"/>
    <property type="project" value="InterPro"/>
</dbReference>
<dbReference type="PROSITE" id="PS50048">
    <property type="entry name" value="ZN2_CY6_FUNGAL_2"/>
    <property type="match status" value="1"/>
</dbReference>
<dbReference type="SMART" id="SM00066">
    <property type="entry name" value="GAL4"/>
    <property type="match status" value="1"/>
</dbReference>
<feature type="region of interest" description="Disordered" evidence="4">
    <location>
        <begin position="106"/>
        <end position="138"/>
    </location>
</feature>
<evidence type="ECO:0000313" key="7">
    <source>
        <dbReference type="Proteomes" id="UP000785200"/>
    </source>
</evidence>
<dbReference type="OrthoDB" id="5431381at2759"/>
<organism evidence="6 7">
    <name type="scientific">Hyphodiscus hymeniophilus</name>
    <dbReference type="NCBI Taxonomy" id="353542"/>
    <lineage>
        <taxon>Eukaryota</taxon>
        <taxon>Fungi</taxon>
        <taxon>Dikarya</taxon>
        <taxon>Ascomycota</taxon>
        <taxon>Pezizomycotina</taxon>
        <taxon>Leotiomycetes</taxon>
        <taxon>Helotiales</taxon>
        <taxon>Hyphodiscaceae</taxon>
        <taxon>Hyphodiscus</taxon>
    </lineage>
</organism>
<feature type="domain" description="Zn(2)-C6 fungal-type" evidence="5">
    <location>
        <begin position="44"/>
        <end position="75"/>
    </location>
</feature>
<gene>
    <name evidence="6" type="ORF">D0Z07_2233</name>
</gene>
<evidence type="ECO:0000313" key="6">
    <source>
        <dbReference type="EMBL" id="KAG0650930.1"/>
    </source>
</evidence>
<dbReference type="Pfam" id="PF00172">
    <property type="entry name" value="Zn_clus"/>
    <property type="match status" value="1"/>
</dbReference>
<dbReference type="InterPro" id="IPR001138">
    <property type="entry name" value="Zn2Cys6_DnaBD"/>
</dbReference>
<dbReference type="GO" id="GO:0008270">
    <property type="term" value="F:zinc ion binding"/>
    <property type="evidence" value="ECO:0007669"/>
    <property type="project" value="InterPro"/>
</dbReference>
<evidence type="ECO:0000256" key="3">
    <source>
        <dbReference type="ARBA" id="ARBA00023242"/>
    </source>
</evidence>
<dbReference type="EMBL" id="VNKQ01000005">
    <property type="protein sequence ID" value="KAG0650930.1"/>
    <property type="molecule type" value="Genomic_DNA"/>
</dbReference>
<reference evidence="6" key="1">
    <citation type="submission" date="2019-07" db="EMBL/GenBank/DDBJ databases">
        <title>Hyphodiscus hymeniophilus genome sequencing and assembly.</title>
        <authorList>
            <person name="Kramer G."/>
            <person name="Nodwell J."/>
        </authorList>
    </citation>
    <scope>NUCLEOTIDE SEQUENCE</scope>
    <source>
        <strain evidence="6">ATCC 34498</strain>
    </source>
</reference>
<dbReference type="InterPro" id="IPR050613">
    <property type="entry name" value="Sec_Metabolite_Reg"/>
</dbReference>
<feature type="compositionally biased region" description="Polar residues" evidence="4">
    <location>
        <begin position="126"/>
        <end position="138"/>
    </location>
</feature>
<dbReference type="PANTHER" id="PTHR31001:SF49">
    <property type="entry name" value="ZN(II)2CYS6 TRANSCRIPTION FACTOR (EUROFUNG)"/>
    <property type="match status" value="1"/>
</dbReference>
<dbReference type="CDD" id="cd12148">
    <property type="entry name" value="fungal_TF_MHR"/>
    <property type="match status" value="1"/>
</dbReference>
<proteinExistence type="predicted"/>
<name>A0A9P6VMW8_9HELO</name>
<dbReference type="AlphaFoldDB" id="A0A9P6VMW8"/>
<protein>
    <submittedName>
        <fullName evidence="6">Fusarisetin A cluster transcription factor fsa6</fullName>
    </submittedName>
</protein>
<dbReference type="Proteomes" id="UP000785200">
    <property type="component" value="Unassembled WGS sequence"/>
</dbReference>
<keyword evidence="7" id="KW-1185">Reference proteome</keyword>
<dbReference type="CDD" id="cd00067">
    <property type="entry name" value="GAL4"/>
    <property type="match status" value="1"/>
</dbReference>
<dbReference type="InterPro" id="IPR036864">
    <property type="entry name" value="Zn2-C6_fun-type_DNA-bd_sf"/>
</dbReference>
<dbReference type="GO" id="GO:0005634">
    <property type="term" value="C:nucleus"/>
    <property type="evidence" value="ECO:0007669"/>
    <property type="project" value="UniProtKB-SubCell"/>
</dbReference>
<accession>A0A9P6VMW8</accession>
<dbReference type="Pfam" id="PF04082">
    <property type="entry name" value="Fungal_trans"/>
    <property type="match status" value="1"/>
</dbReference>
<evidence type="ECO:0000256" key="2">
    <source>
        <dbReference type="ARBA" id="ARBA00022723"/>
    </source>
</evidence>
<feature type="region of interest" description="Disordered" evidence="4">
    <location>
        <begin position="16"/>
        <end position="38"/>
    </location>
</feature>
<dbReference type="PANTHER" id="PTHR31001">
    <property type="entry name" value="UNCHARACTERIZED TRANSCRIPTIONAL REGULATORY PROTEIN"/>
    <property type="match status" value="1"/>
</dbReference>
<comment type="caution">
    <text evidence="6">The sequence shown here is derived from an EMBL/GenBank/DDBJ whole genome shotgun (WGS) entry which is preliminary data.</text>
</comment>